<dbReference type="FunFam" id="1.20.1070.10:FF:000001">
    <property type="entry name" value="Olfactory receptor"/>
    <property type="match status" value="1"/>
</dbReference>
<dbReference type="PROSITE" id="PS00237">
    <property type="entry name" value="G_PROTEIN_RECEP_F1_1"/>
    <property type="match status" value="1"/>
</dbReference>
<evidence type="ECO:0000256" key="2">
    <source>
        <dbReference type="ARBA" id="ARBA00022475"/>
    </source>
</evidence>
<protein>
    <recommendedName>
        <fullName evidence="10">Olfactory receptor</fullName>
    </recommendedName>
</protein>
<evidence type="ECO:0000256" key="1">
    <source>
        <dbReference type="ARBA" id="ARBA00004651"/>
    </source>
</evidence>
<sequence length="309" mass="34392">MKTPNLTAGIQFTLLGFSEILELQLLFFMLFLVIYLLTLLGNLLILLTVRSSPQLHSPMYYFLCELSLLDMLYSSATVPKMLTDFLTGSKAISYKGCVVQLYAFHFFGGTECFLLTIMAYDRYVAICNPLHYAGIMNKITCAKLVAGTCLVGSLHSTLQTVLTFRLPYCGPFKLDHYFCDVPPLLKVACAETTLNETIVRVNIGVVALSSFALILGSYIRIVTTILKMRSEEGKKKAFSTCASHLTVVILLYGPCILIYLQPATSHPILKGVSIFYTSVTPALNPIIYALRNEEIKKATRKLIFNKICS</sequence>
<keyword evidence="9" id="KW-0675">Receptor</keyword>
<accession>A0AA97K5Y2</accession>
<dbReference type="PANTHER" id="PTHR26453">
    <property type="entry name" value="OLFACTORY RECEPTOR"/>
    <property type="match status" value="1"/>
</dbReference>
<evidence type="ECO:0000256" key="6">
    <source>
        <dbReference type="ARBA" id="ARBA00022989"/>
    </source>
</evidence>
<keyword evidence="6 10" id="KW-1133">Transmembrane helix</keyword>
<evidence type="ECO:0000256" key="3">
    <source>
        <dbReference type="ARBA" id="ARBA00022606"/>
    </source>
</evidence>
<feature type="transmembrane region" description="Helical" evidence="10">
    <location>
        <begin position="203"/>
        <end position="226"/>
    </location>
</feature>
<proteinExistence type="inferred from homology"/>
<dbReference type="InterPro" id="IPR017452">
    <property type="entry name" value="GPCR_Rhodpsn_7TM"/>
</dbReference>
<dbReference type="CDD" id="cd13954">
    <property type="entry name" value="7tmA_OR"/>
    <property type="match status" value="1"/>
</dbReference>
<organism evidence="12 13">
    <name type="scientific">Eublepharis macularius</name>
    <name type="common">Leopard gecko</name>
    <name type="synonym">Cyrtodactylus macularius</name>
    <dbReference type="NCBI Taxonomy" id="481883"/>
    <lineage>
        <taxon>Eukaryota</taxon>
        <taxon>Metazoa</taxon>
        <taxon>Chordata</taxon>
        <taxon>Craniata</taxon>
        <taxon>Vertebrata</taxon>
        <taxon>Euteleostomi</taxon>
        <taxon>Lepidosauria</taxon>
        <taxon>Squamata</taxon>
        <taxon>Bifurcata</taxon>
        <taxon>Gekkota</taxon>
        <taxon>Eublepharidae</taxon>
        <taxon>Eublepharinae</taxon>
        <taxon>Eublepharis</taxon>
    </lineage>
</organism>
<evidence type="ECO:0000256" key="8">
    <source>
        <dbReference type="ARBA" id="ARBA00023224"/>
    </source>
</evidence>
<evidence type="ECO:0000256" key="4">
    <source>
        <dbReference type="ARBA" id="ARBA00022692"/>
    </source>
</evidence>
<gene>
    <name evidence="13" type="primary">LOC129339796</name>
</gene>
<feature type="transmembrane region" description="Helical" evidence="10">
    <location>
        <begin position="25"/>
        <end position="47"/>
    </location>
</feature>
<keyword evidence="7 10" id="KW-0472">Membrane</keyword>
<dbReference type="GeneID" id="129339796"/>
<evidence type="ECO:0000259" key="11">
    <source>
        <dbReference type="PROSITE" id="PS50262"/>
    </source>
</evidence>
<dbReference type="InterPro" id="IPR000276">
    <property type="entry name" value="GPCR_Rhodpsn"/>
</dbReference>
<feature type="domain" description="G-protein coupled receptors family 1 profile" evidence="11">
    <location>
        <begin position="41"/>
        <end position="288"/>
    </location>
</feature>
<keyword evidence="2 10" id="KW-1003">Cell membrane</keyword>
<dbReference type="Gene3D" id="1.20.1070.10">
    <property type="entry name" value="Rhodopsin 7-helix transmembrane proteins"/>
    <property type="match status" value="1"/>
</dbReference>
<dbReference type="SUPFAM" id="SSF81321">
    <property type="entry name" value="Family A G protein-coupled receptor-like"/>
    <property type="match status" value="1"/>
</dbReference>
<dbReference type="PRINTS" id="PR00237">
    <property type="entry name" value="GPCRRHODOPSN"/>
</dbReference>
<keyword evidence="4 9" id="KW-0812">Transmembrane</keyword>
<dbReference type="RefSeq" id="XP_054850350.1">
    <property type="nucleotide sequence ID" value="XM_054994375.1"/>
</dbReference>
<keyword evidence="8 9" id="KW-0807">Transducer</keyword>
<evidence type="ECO:0000313" key="12">
    <source>
        <dbReference type="Proteomes" id="UP001190640"/>
    </source>
</evidence>
<dbReference type="InterPro" id="IPR000725">
    <property type="entry name" value="Olfact_rcpt"/>
</dbReference>
<dbReference type="PROSITE" id="PS50262">
    <property type="entry name" value="G_PROTEIN_RECEP_F1_2"/>
    <property type="match status" value="1"/>
</dbReference>
<dbReference type="GO" id="GO:0004930">
    <property type="term" value="F:G protein-coupled receptor activity"/>
    <property type="evidence" value="ECO:0007669"/>
    <property type="project" value="UniProtKB-KW"/>
</dbReference>
<dbReference type="GO" id="GO:0004984">
    <property type="term" value="F:olfactory receptor activity"/>
    <property type="evidence" value="ECO:0007669"/>
    <property type="project" value="InterPro"/>
</dbReference>
<evidence type="ECO:0000256" key="10">
    <source>
        <dbReference type="RuleBase" id="RU363047"/>
    </source>
</evidence>
<keyword evidence="12" id="KW-1185">Reference proteome</keyword>
<reference evidence="13" key="1">
    <citation type="submission" date="2025-08" db="UniProtKB">
        <authorList>
            <consortium name="RefSeq"/>
        </authorList>
    </citation>
    <scope>IDENTIFICATION</scope>
    <source>
        <tissue evidence="13">Blood</tissue>
    </source>
</reference>
<feature type="transmembrane region" description="Helical" evidence="10">
    <location>
        <begin position="272"/>
        <end position="290"/>
    </location>
</feature>
<keyword evidence="5 10" id="KW-0552">Olfaction</keyword>
<name>A0AA97K5Y2_EUBMA</name>
<evidence type="ECO:0000256" key="9">
    <source>
        <dbReference type="RuleBase" id="RU000688"/>
    </source>
</evidence>
<dbReference type="Pfam" id="PF13853">
    <property type="entry name" value="7tm_4"/>
    <property type="match status" value="1"/>
</dbReference>
<feature type="transmembrane region" description="Helical" evidence="10">
    <location>
        <begin position="98"/>
        <end position="120"/>
    </location>
</feature>
<dbReference type="KEGG" id="emc:129339796"/>
<dbReference type="PRINTS" id="PR00245">
    <property type="entry name" value="OLFACTORYR"/>
</dbReference>
<dbReference type="Proteomes" id="UP001190640">
    <property type="component" value="Chromosome 12"/>
</dbReference>
<feature type="transmembrane region" description="Helical" evidence="10">
    <location>
        <begin position="59"/>
        <end position="78"/>
    </location>
</feature>
<dbReference type="AlphaFoldDB" id="A0AA97K5Y2"/>
<evidence type="ECO:0000313" key="13">
    <source>
        <dbReference type="RefSeq" id="XP_054850350.1"/>
    </source>
</evidence>
<evidence type="ECO:0000256" key="5">
    <source>
        <dbReference type="ARBA" id="ARBA00022725"/>
    </source>
</evidence>
<keyword evidence="3 10" id="KW-0716">Sensory transduction</keyword>
<dbReference type="GO" id="GO:0005886">
    <property type="term" value="C:plasma membrane"/>
    <property type="evidence" value="ECO:0007669"/>
    <property type="project" value="UniProtKB-SubCell"/>
</dbReference>
<evidence type="ECO:0000256" key="7">
    <source>
        <dbReference type="ARBA" id="ARBA00023136"/>
    </source>
</evidence>
<comment type="similarity">
    <text evidence="9">Belongs to the G-protein coupled receptor 1 family.</text>
</comment>
<feature type="transmembrane region" description="Helical" evidence="10">
    <location>
        <begin position="238"/>
        <end position="260"/>
    </location>
</feature>
<keyword evidence="9" id="KW-0297">G-protein coupled receptor</keyword>
<comment type="subcellular location">
    <subcellularLocation>
        <location evidence="1 10">Cell membrane</location>
        <topology evidence="1 10">Multi-pass membrane protein</topology>
    </subcellularLocation>
</comment>
<feature type="transmembrane region" description="Helical" evidence="10">
    <location>
        <begin position="141"/>
        <end position="158"/>
    </location>
</feature>